<comment type="caution">
    <text evidence="10">The sequence shown here is derived from an EMBL/GenBank/DDBJ whole genome shotgun (WGS) entry which is preliminary data.</text>
</comment>
<dbReference type="InterPro" id="IPR025857">
    <property type="entry name" value="MacB_PCD"/>
</dbReference>
<keyword evidence="11" id="KW-1185">Reference proteome</keyword>
<feature type="domain" description="ABC3 transporter permease C-terminal" evidence="8">
    <location>
        <begin position="205"/>
        <end position="318"/>
    </location>
</feature>
<dbReference type="EMBL" id="JACDQQ010002289">
    <property type="protein sequence ID" value="MBA0088012.1"/>
    <property type="molecule type" value="Genomic_DNA"/>
</dbReference>
<dbReference type="Proteomes" id="UP000567293">
    <property type="component" value="Unassembled WGS sequence"/>
</dbReference>
<dbReference type="GO" id="GO:0022857">
    <property type="term" value="F:transmembrane transporter activity"/>
    <property type="evidence" value="ECO:0007669"/>
    <property type="project" value="TreeGrafter"/>
</dbReference>
<dbReference type="PANTHER" id="PTHR30572:SF4">
    <property type="entry name" value="ABC TRANSPORTER PERMEASE YTRF"/>
    <property type="match status" value="1"/>
</dbReference>
<organism evidence="10 11">
    <name type="scientific">Candidatus Acidiferrum panamense</name>
    <dbReference type="NCBI Taxonomy" id="2741543"/>
    <lineage>
        <taxon>Bacteria</taxon>
        <taxon>Pseudomonadati</taxon>
        <taxon>Acidobacteriota</taxon>
        <taxon>Terriglobia</taxon>
        <taxon>Candidatus Acidiferrales</taxon>
        <taxon>Candidatus Acidiferrum</taxon>
    </lineage>
</organism>
<feature type="domain" description="MacB-like periplasmic core" evidence="9">
    <location>
        <begin position="43"/>
        <end position="133"/>
    </location>
</feature>
<evidence type="ECO:0000256" key="7">
    <source>
        <dbReference type="SAM" id="Phobius"/>
    </source>
</evidence>
<keyword evidence="4 7" id="KW-1133">Transmembrane helix</keyword>
<name>A0A7V8NV52_9BACT</name>
<dbReference type="PANTHER" id="PTHR30572">
    <property type="entry name" value="MEMBRANE COMPONENT OF TRANSPORTER-RELATED"/>
    <property type="match status" value="1"/>
</dbReference>
<feature type="transmembrane region" description="Helical" evidence="7">
    <location>
        <begin position="289"/>
        <end position="310"/>
    </location>
</feature>
<gene>
    <name evidence="10" type="ORF">HRJ53_23750</name>
</gene>
<evidence type="ECO:0000313" key="11">
    <source>
        <dbReference type="Proteomes" id="UP000567293"/>
    </source>
</evidence>
<reference evidence="10" key="1">
    <citation type="submission" date="2020-06" db="EMBL/GenBank/DDBJ databases">
        <title>Legume-microbial interactions unlock mineral nutrients during tropical forest succession.</title>
        <authorList>
            <person name="Epihov D.Z."/>
        </authorList>
    </citation>
    <scope>NUCLEOTIDE SEQUENCE [LARGE SCALE GENOMIC DNA]</scope>
    <source>
        <strain evidence="10">Pan2503</strain>
    </source>
</reference>
<accession>A0A7V8NV52</accession>
<keyword evidence="5 7" id="KW-0472">Membrane</keyword>
<feature type="transmembrane region" description="Helical" evidence="7">
    <location>
        <begin position="255"/>
        <end position="277"/>
    </location>
</feature>
<dbReference type="Pfam" id="PF12704">
    <property type="entry name" value="MacB_PCD"/>
    <property type="match status" value="1"/>
</dbReference>
<dbReference type="Pfam" id="PF02687">
    <property type="entry name" value="FtsX"/>
    <property type="match status" value="1"/>
</dbReference>
<evidence type="ECO:0000256" key="1">
    <source>
        <dbReference type="ARBA" id="ARBA00004651"/>
    </source>
</evidence>
<evidence type="ECO:0000259" key="9">
    <source>
        <dbReference type="Pfam" id="PF12704"/>
    </source>
</evidence>
<evidence type="ECO:0000259" key="8">
    <source>
        <dbReference type="Pfam" id="PF02687"/>
    </source>
</evidence>
<comment type="subcellular location">
    <subcellularLocation>
        <location evidence="1">Cell membrane</location>
        <topology evidence="1">Multi-pass membrane protein</topology>
    </subcellularLocation>
</comment>
<evidence type="ECO:0000256" key="5">
    <source>
        <dbReference type="ARBA" id="ARBA00023136"/>
    </source>
</evidence>
<feature type="transmembrane region" description="Helical" evidence="7">
    <location>
        <begin position="198"/>
        <end position="222"/>
    </location>
</feature>
<proteinExistence type="inferred from homology"/>
<evidence type="ECO:0000256" key="3">
    <source>
        <dbReference type="ARBA" id="ARBA00022692"/>
    </source>
</evidence>
<feature type="non-terminal residue" evidence="10">
    <location>
        <position position="1"/>
    </location>
</feature>
<keyword evidence="2" id="KW-1003">Cell membrane</keyword>
<protein>
    <submittedName>
        <fullName evidence="10">FtsX-like permease family protein</fullName>
    </submittedName>
</protein>
<keyword evidence="3 7" id="KW-0812">Transmembrane</keyword>
<dbReference type="AlphaFoldDB" id="A0A7V8NV52"/>
<evidence type="ECO:0000313" key="10">
    <source>
        <dbReference type="EMBL" id="MBA0088012.1"/>
    </source>
</evidence>
<sequence>GVRSAGFISKMPMEGFDAPWDAIYARDKVYSDDAIPPLRLFKHVSPDFFRTAGTRIVAGRGLTWTEVYGLRPVVMVSENLAREMWGTPSAAIGKQLREFPAMPWHEVIGVIEDVRENGVQDKAPETVYWPSLMSDLYGPGDLNAVRTVTFVLRSERAGSRRFLNEVHQAVWSVNSTLPLASVRTMQEVFDKSVTRTSFTLVMLGIAGAMALVLGMIGIYGVISYTVSQRRREFGIRLALGAHPGKMMNMVLRQGVKMALVGVVIGLGGAFALTRLMTSLLFGVPASDPATFVAVAFLLVLVALLACYWPARRAMKVDPMVALRYE</sequence>
<evidence type="ECO:0000256" key="6">
    <source>
        <dbReference type="ARBA" id="ARBA00038076"/>
    </source>
</evidence>
<dbReference type="InterPro" id="IPR050250">
    <property type="entry name" value="Macrolide_Exporter_MacB"/>
</dbReference>
<evidence type="ECO:0000256" key="4">
    <source>
        <dbReference type="ARBA" id="ARBA00022989"/>
    </source>
</evidence>
<evidence type="ECO:0000256" key="2">
    <source>
        <dbReference type="ARBA" id="ARBA00022475"/>
    </source>
</evidence>
<dbReference type="GO" id="GO:0005886">
    <property type="term" value="C:plasma membrane"/>
    <property type="evidence" value="ECO:0007669"/>
    <property type="project" value="UniProtKB-SubCell"/>
</dbReference>
<comment type="similarity">
    <text evidence="6">Belongs to the ABC-4 integral membrane protein family.</text>
</comment>
<dbReference type="InterPro" id="IPR003838">
    <property type="entry name" value="ABC3_permease_C"/>
</dbReference>